<evidence type="ECO:0000313" key="6">
    <source>
        <dbReference type="EMBL" id="KAK5056641.1"/>
    </source>
</evidence>
<dbReference type="Gene3D" id="3.40.50.2000">
    <property type="entry name" value="Glycogen Phosphorylase B"/>
    <property type="match status" value="2"/>
</dbReference>
<dbReference type="EMBL" id="JAVRRD010000007">
    <property type="protein sequence ID" value="KAK5056641.1"/>
    <property type="molecule type" value="Genomic_DNA"/>
</dbReference>
<keyword evidence="2" id="KW-0443">Lipid metabolism</keyword>
<reference evidence="6 7" key="1">
    <citation type="submission" date="2023-08" db="EMBL/GenBank/DDBJ databases">
        <title>Black Yeasts Isolated from many extreme environments.</title>
        <authorList>
            <person name="Coleine C."/>
            <person name="Stajich J.E."/>
            <person name="Selbmann L."/>
        </authorList>
    </citation>
    <scope>NUCLEOTIDE SEQUENCE [LARGE SCALE GENOMIC DNA]</scope>
    <source>
        <strain evidence="6 7">CCFEE 5792</strain>
    </source>
</reference>
<feature type="region of interest" description="Disordered" evidence="3">
    <location>
        <begin position="697"/>
        <end position="723"/>
    </location>
</feature>
<dbReference type="InterPro" id="IPR004276">
    <property type="entry name" value="GlycoTrans_28_N"/>
</dbReference>
<dbReference type="CDD" id="cd03784">
    <property type="entry name" value="GT1_Gtf-like"/>
    <property type="match status" value="1"/>
</dbReference>
<evidence type="ECO:0000256" key="3">
    <source>
        <dbReference type="SAM" id="MobiDB-lite"/>
    </source>
</evidence>
<protein>
    <recommendedName>
        <fullName evidence="8">Glycosyltransferase family 28 N-terminal domain-containing protein</fullName>
    </recommendedName>
</protein>
<dbReference type="GO" id="GO:0016906">
    <property type="term" value="F:sterol 3-beta-glucosyltransferase activity"/>
    <property type="evidence" value="ECO:0007669"/>
    <property type="project" value="UniProtKB-ARBA"/>
</dbReference>
<dbReference type="GO" id="GO:0005975">
    <property type="term" value="P:carbohydrate metabolic process"/>
    <property type="evidence" value="ECO:0007669"/>
    <property type="project" value="InterPro"/>
</dbReference>
<evidence type="ECO:0000256" key="2">
    <source>
        <dbReference type="ARBA" id="ARBA00023098"/>
    </source>
</evidence>
<dbReference type="GeneID" id="89980320"/>
<feature type="domain" description="Glycosyltransferase family 28 N-terminal" evidence="4">
    <location>
        <begin position="118"/>
        <end position="189"/>
    </location>
</feature>
<accession>A0AAV9NFU0</accession>
<dbReference type="PANTHER" id="PTHR48050:SF13">
    <property type="entry name" value="STEROL 3-BETA-GLUCOSYLTRANSFERASE UGT80A2"/>
    <property type="match status" value="1"/>
</dbReference>
<dbReference type="SUPFAM" id="SSF53756">
    <property type="entry name" value="UDP-Glycosyltransferase/glycogen phosphorylase"/>
    <property type="match status" value="1"/>
</dbReference>
<sequence>MLILCPMGVTYERKAPEERSGSTTSLPEYAELAAHSDGPPSSTLSDLSRRDSLASLDQVFDGLIPVEDNGRVTLTVGKDAARLYSQLVQDFEYQESHDDPQPDVLQYAAKASPRSLNIVLQVVGSRGDVQPFLALGKGLQEFGHRIRLATHPVFRDLVESHGIEFFSIGGDPAELMAYMVKNPGLVPKFAAVRKGEVYRRRRAIRDMLRGCWRSCFEPTDGYTPRTIPSRIFSNKTKKSSDRATEPRPFVADMIIANPPSFAHIHCAEKLGIPVHIVFTMPWSPTREFAHPLADVKSSETDVALVHYLSYFLVDAIIWQGLGSVINRFRFKVLGLQTIHPTLAPGMIHRLRIPHSYCWSPHLFPKPRDWAPHITVPGYFSLPRHTDYSPPRALQDFLSSGPPPIFVGFGSIVVDDPNKLTMTVLKAIELSGVRAIISGGWGSLNAEALAASSNDDNIFFLRNDCPHDYLFQYVSLVIHHGGAGTTAAGIAAGRPTIVVPFFGDQFFWGYMVHRSGVGPAPIHNHNLTSENLALAISAAQEPPMQSRALAFSKRIQSENGIDAGISSIHAQLPRATFTPCALFPDRVASLQSTIKIKSNSDPKSKQKQSQEIYLSPLAATFLRKHQLISSSTFDNMNMHRPTEHNIASGPFDPVSGAAWAVLDLLYDAFKGMGEMLTEVGHIPYLGFKAVDKGIESIRSTPLPPTSATSPSVTPTSSSSSSTSHLPGGYFVKGTLRVCKASARAPGAFASAIASGAHNLPLLYNDPTVRPTPRITGMSSGLKASVAELGFGLYDGLVGVVTQPIMGAIHPHAALESKRTRDNPGDNPKGKEVAVEQEIPPWTVGAGALGFAKGLGRGVVGMPIKFFAAAGGIVGYPLQGIDAEITKAWKGDDMKEVRKQRNLQGEKEYFDAAFTSEQIRDVTIRWNAIVDGSVMR</sequence>
<dbReference type="PANTHER" id="PTHR48050">
    <property type="entry name" value="STEROL 3-BETA-GLUCOSYLTRANSFERASE"/>
    <property type="match status" value="1"/>
</dbReference>
<keyword evidence="1" id="KW-0808">Transferase</keyword>
<gene>
    <name evidence="6" type="ORF">LTR84_012173</name>
</gene>
<feature type="compositionally biased region" description="Low complexity" evidence="3">
    <location>
        <begin position="704"/>
        <end position="722"/>
    </location>
</feature>
<dbReference type="RefSeq" id="XP_064708357.1">
    <property type="nucleotide sequence ID" value="XM_064855697.1"/>
</dbReference>
<dbReference type="FunFam" id="3.40.50.2000:FF:000009">
    <property type="entry name" value="Sterol 3-beta-glucosyltransferase UGT80A2"/>
    <property type="match status" value="1"/>
</dbReference>
<dbReference type="InterPro" id="IPR050426">
    <property type="entry name" value="Glycosyltransferase_28"/>
</dbReference>
<evidence type="ECO:0000313" key="7">
    <source>
        <dbReference type="Proteomes" id="UP001358417"/>
    </source>
</evidence>
<organism evidence="6 7">
    <name type="scientific">Exophiala bonariae</name>
    <dbReference type="NCBI Taxonomy" id="1690606"/>
    <lineage>
        <taxon>Eukaryota</taxon>
        <taxon>Fungi</taxon>
        <taxon>Dikarya</taxon>
        <taxon>Ascomycota</taxon>
        <taxon>Pezizomycotina</taxon>
        <taxon>Eurotiomycetes</taxon>
        <taxon>Chaetothyriomycetidae</taxon>
        <taxon>Chaetothyriales</taxon>
        <taxon>Herpotrichiellaceae</taxon>
        <taxon>Exophiala</taxon>
    </lineage>
</organism>
<keyword evidence="7" id="KW-1185">Reference proteome</keyword>
<evidence type="ECO:0008006" key="8">
    <source>
        <dbReference type="Google" id="ProtNLM"/>
    </source>
</evidence>
<dbReference type="InterPro" id="IPR010610">
    <property type="entry name" value="EryCIII-like_C"/>
</dbReference>
<comment type="caution">
    <text evidence="6">The sequence shown here is derived from an EMBL/GenBank/DDBJ whole genome shotgun (WGS) entry which is preliminary data.</text>
</comment>
<evidence type="ECO:0000256" key="1">
    <source>
        <dbReference type="ARBA" id="ARBA00022679"/>
    </source>
</evidence>
<dbReference type="InterPro" id="IPR002213">
    <property type="entry name" value="UDP_glucos_trans"/>
</dbReference>
<proteinExistence type="predicted"/>
<dbReference type="GO" id="GO:0006629">
    <property type="term" value="P:lipid metabolic process"/>
    <property type="evidence" value="ECO:0007669"/>
    <property type="project" value="UniProtKB-KW"/>
</dbReference>
<dbReference type="AlphaFoldDB" id="A0AAV9NFU0"/>
<feature type="domain" description="Erythromycin biosynthesis protein CIII-like C-terminal" evidence="5">
    <location>
        <begin position="465"/>
        <end position="540"/>
    </location>
</feature>
<evidence type="ECO:0000259" key="5">
    <source>
        <dbReference type="Pfam" id="PF06722"/>
    </source>
</evidence>
<dbReference type="Pfam" id="PF03033">
    <property type="entry name" value="Glyco_transf_28"/>
    <property type="match status" value="1"/>
</dbReference>
<evidence type="ECO:0000259" key="4">
    <source>
        <dbReference type="Pfam" id="PF03033"/>
    </source>
</evidence>
<dbReference type="Proteomes" id="UP001358417">
    <property type="component" value="Unassembled WGS sequence"/>
</dbReference>
<name>A0AAV9NFU0_9EURO</name>
<dbReference type="FunFam" id="3.40.50.2000:FF:000268">
    <property type="entry name" value="Glycosyltransferase family 1 protein"/>
    <property type="match status" value="1"/>
</dbReference>
<dbReference type="Pfam" id="PF06722">
    <property type="entry name" value="EryCIII-like_C"/>
    <property type="match status" value="1"/>
</dbReference>